<evidence type="ECO:0000256" key="1">
    <source>
        <dbReference type="SAM" id="Phobius"/>
    </source>
</evidence>
<evidence type="ECO:0000313" key="2">
    <source>
        <dbReference type="EMBL" id="AOX48113.1"/>
    </source>
</evidence>
<feature type="transmembrane region" description="Helical" evidence="1">
    <location>
        <begin position="104"/>
        <end position="124"/>
    </location>
</feature>
<organism evidence="2">
    <name type="scientific">Escherichia coli</name>
    <dbReference type="NCBI Taxonomy" id="562"/>
    <lineage>
        <taxon>Bacteria</taxon>
        <taxon>Pseudomonadati</taxon>
        <taxon>Pseudomonadota</taxon>
        <taxon>Gammaproteobacteria</taxon>
        <taxon>Enterobacterales</taxon>
        <taxon>Enterobacteriaceae</taxon>
        <taxon>Escherichia</taxon>
    </lineage>
</organism>
<evidence type="ECO:0008006" key="3">
    <source>
        <dbReference type="Google" id="ProtNLM"/>
    </source>
</evidence>
<keyword evidence="1" id="KW-1133">Transmembrane helix</keyword>
<dbReference type="EMBL" id="KX094555">
    <property type="protein sequence ID" value="AOX48113.1"/>
    <property type="molecule type" value="Genomic_DNA"/>
</dbReference>
<geneLocation type="plasmid" evidence="2">
    <name>pZHDC33</name>
</geneLocation>
<sequence>MRQNMAKIYEFPQGAERSKLKKEIIRERKKRLRETNGNPVIRHAKWFWFYLRLATAGALHLVSVISLAVLGAFSKAIFWIGGMLCVVTWFHLERQFWTPQNFTIPVIVTLWGLSLFATPLMELLNKKMPWYRLLVPDAKHTSTEATNDDQP</sequence>
<proteinExistence type="predicted"/>
<keyword evidence="1" id="KW-0472">Membrane</keyword>
<reference evidence="2" key="1">
    <citation type="submission" date="2016-04" db="EMBL/GenBank/DDBJ databases">
        <title>Escherichia coli ZHDC33 Strain plasmid pZHDC33,complete sequence.</title>
        <authorList>
            <person name="Yu F."/>
            <person name="Lv J."/>
            <person name="Qi X."/>
            <person name="Guo Y."/>
            <person name="Wang S."/>
        </authorList>
    </citation>
    <scope>NUCLEOTIDE SEQUENCE</scope>
    <source>
        <strain evidence="2">ZHDC33</strain>
        <plasmid evidence="2">pZHDC33</plasmid>
    </source>
</reference>
<name>A0A2Z2CFX3_ECOLX</name>
<accession>A0A2Z2CFX3</accession>
<keyword evidence="2" id="KW-0614">Plasmid</keyword>
<keyword evidence="1" id="KW-0812">Transmembrane</keyword>
<protein>
    <recommendedName>
        <fullName evidence="3">Bis protein</fullName>
    </recommendedName>
</protein>
<dbReference type="AlphaFoldDB" id="A0A2Z2CFX3"/>